<proteinExistence type="predicted"/>
<feature type="region of interest" description="Disordered" evidence="1">
    <location>
        <begin position="59"/>
        <end position="89"/>
    </location>
</feature>
<feature type="compositionally biased region" description="Basic and acidic residues" evidence="1">
    <location>
        <begin position="59"/>
        <end position="77"/>
    </location>
</feature>
<feature type="compositionally biased region" description="Low complexity" evidence="1">
    <location>
        <begin position="78"/>
        <end position="89"/>
    </location>
</feature>
<evidence type="ECO:0000313" key="3">
    <source>
        <dbReference type="Proteomes" id="UP000278162"/>
    </source>
</evidence>
<protein>
    <submittedName>
        <fullName evidence="2">DUF2514 domain-containing protein</fullName>
    </submittedName>
</protein>
<organism evidence="2 3">
    <name type="scientific">Pseudomonas putida</name>
    <name type="common">Arthrobacter siderocapsulatus</name>
    <dbReference type="NCBI Taxonomy" id="303"/>
    <lineage>
        <taxon>Bacteria</taxon>
        <taxon>Pseudomonadati</taxon>
        <taxon>Pseudomonadota</taxon>
        <taxon>Gammaproteobacteria</taxon>
        <taxon>Pseudomonadales</taxon>
        <taxon>Pseudomonadaceae</taxon>
        <taxon>Pseudomonas</taxon>
    </lineage>
</organism>
<comment type="caution">
    <text evidence="2">The sequence shown here is derived from an EMBL/GenBank/DDBJ whole genome shotgun (WGS) entry which is preliminary data.</text>
</comment>
<dbReference type="InterPro" id="IPR019659">
    <property type="entry name" value="DUF2514"/>
</dbReference>
<sequence length="166" mass="17554">MKGWAIAAVVVLLGSHWAAYQHGLSVERANAGQASAQRDSGDRLAEVIGERDARQEEQRRAQAQEEARAHAQEERTIADAGAAGADAAGQRLRDEAAQLAATVSCPGTDTAAVARGQAATRAAMVLSDLLARADERAGELAEAFDRSLIAGRQCELEYDSLSRATR</sequence>
<dbReference type="Proteomes" id="UP000278162">
    <property type="component" value="Unassembled WGS sequence"/>
</dbReference>
<accession>A0A3M8TJQ3</accession>
<evidence type="ECO:0000313" key="2">
    <source>
        <dbReference type="EMBL" id="RNF93687.1"/>
    </source>
</evidence>
<dbReference type="RefSeq" id="WP_123083808.1">
    <property type="nucleotide sequence ID" value="NZ_RJAI01000003.1"/>
</dbReference>
<dbReference type="AlphaFoldDB" id="A0A3M8TJQ3"/>
<gene>
    <name evidence="2" type="ORF">EFK07_03150</name>
</gene>
<dbReference type="Pfam" id="PF10721">
    <property type="entry name" value="DUF2514"/>
    <property type="match status" value="1"/>
</dbReference>
<evidence type="ECO:0000256" key="1">
    <source>
        <dbReference type="SAM" id="MobiDB-lite"/>
    </source>
</evidence>
<reference evidence="2 3" key="1">
    <citation type="submission" date="2018-10" db="EMBL/GenBank/DDBJ databases">
        <title>An outbreak of IMP-63 producing strain in France.</title>
        <authorList>
            <person name="Bour M."/>
            <person name="Liapis E."/>
            <person name="Plesiat P."/>
        </authorList>
    </citation>
    <scope>NUCLEOTIDE SEQUENCE [LARGE SCALE GENOMIC DNA]</scope>
    <source>
        <strain evidence="2 3">12917</strain>
    </source>
</reference>
<dbReference type="EMBL" id="RJAI01000003">
    <property type="protein sequence ID" value="RNF93687.1"/>
    <property type="molecule type" value="Genomic_DNA"/>
</dbReference>
<name>A0A3M8TJQ3_PSEPU</name>